<comment type="caution">
    <text evidence="14">The sequence shown here is derived from an EMBL/GenBank/DDBJ whole genome shotgun (WGS) entry which is preliminary data.</text>
</comment>
<dbReference type="GO" id="GO:1990077">
    <property type="term" value="C:primosome complex"/>
    <property type="evidence" value="ECO:0007669"/>
    <property type="project" value="UniProtKB-UniRule"/>
</dbReference>
<evidence type="ECO:0000256" key="12">
    <source>
        <dbReference type="RuleBase" id="RU362085"/>
    </source>
</evidence>
<dbReference type="SUPFAM" id="SSF52540">
    <property type="entry name" value="P-loop containing nucleoside triphosphate hydrolases"/>
    <property type="match status" value="1"/>
</dbReference>
<dbReference type="Pfam" id="PF00772">
    <property type="entry name" value="DnaB"/>
    <property type="match status" value="1"/>
</dbReference>
<evidence type="ECO:0000256" key="5">
    <source>
        <dbReference type="ARBA" id="ARBA00022801"/>
    </source>
</evidence>
<dbReference type="InterPro" id="IPR007692">
    <property type="entry name" value="DNA_helicase_DnaB"/>
</dbReference>
<evidence type="ECO:0000313" key="15">
    <source>
        <dbReference type="Proteomes" id="UP000321083"/>
    </source>
</evidence>
<dbReference type="CDD" id="cd00984">
    <property type="entry name" value="DnaB_C"/>
    <property type="match status" value="1"/>
</dbReference>
<dbReference type="GO" id="GO:0043139">
    <property type="term" value="F:5'-3' DNA helicase activity"/>
    <property type="evidence" value="ECO:0007669"/>
    <property type="project" value="UniProtKB-EC"/>
</dbReference>
<protein>
    <recommendedName>
        <fullName evidence="11 12">Replicative DNA helicase</fullName>
        <ecNumber evidence="11 12">5.6.2.3</ecNumber>
    </recommendedName>
</protein>
<dbReference type="PROSITE" id="PS51199">
    <property type="entry name" value="SF4_HELICASE"/>
    <property type="match status" value="1"/>
</dbReference>
<dbReference type="NCBIfam" id="TIGR00665">
    <property type="entry name" value="DnaB"/>
    <property type="match status" value="1"/>
</dbReference>
<dbReference type="InterPro" id="IPR036185">
    <property type="entry name" value="DNA_heli_DnaB-like_N_sf"/>
</dbReference>
<dbReference type="GO" id="GO:0005829">
    <property type="term" value="C:cytosol"/>
    <property type="evidence" value="ECO:0007669"/>
    <property type="project" value="TreeGrafter"/>
</dbReference>
<dbReference type="InterPro" id="IPR016136">
    <property type="entry name" value="DNA_helicase_N/primase_C"/>
</dbReference>
<dbReference type="AlphaFoldDB" id="A0A5C6M9H5"/>
<evidence type="ECO:0000256" key="8">
    <source>
        <dbReference type="ARBA" id="ARBA00023125"/>
    </source>
</evidence>
<keyword evidence="9" id="KW-0413">Isomerase</keyword>
<dbReference type="Proteomes" id="UP000321083">
    <property type="component" value="Unassembled WGS sequence"/>
</dbReference>
<organism evidence="14 15">
    <name type="scientific">Planctomyces bekefii</name>
    <dbReference type="NCBI Taxonomy" id="1653850"/>
    <lineage>
        <taxon>Bacteria</taxon>
        <taxon>Pseudomonadati</taxon>
        <taxon>Planctomycetota</taxon>
        <taxon>Planctomycetia</taxon>
        <taxon>Planctomycetales</taxon>
        <taxon>Planctomycetaceae</taxon>
        <taxon>Planctomyces</taxon>
    </lineage>
</organism>
<gene>
    <name evidence="14" type="ORF">E3A20_12850</name>
</gene>
<dbReference type="GO" id="GO:0003677">
    <property type="term" value="F:DNA binding"/>
    <property type="evidence" value="ECO:0007669"/>
    <property type="project" value="UniProtKB-UniRule"/>
</dbReference>
<dbReference type="InterPro" id="IPR007694">
    <property type="entry name" value="DNA_helicase_DnaB-like_C"/>
</dbReference>
<keyword evidence="7 12" id="KW-0067">ATP-binding</keyword>
<comment type="function">
    <text evidence="12">The main replicative DNA helicase, it participates in initiation and elongation during chromosome replication. Travels ahead of the DNA replisome, separating dsDNA into templates for DNA synthesis. A processive ATP-dependent 5'-3' DNA helicase it has DNA-dependent ATPase activity.</text>
</comment>
<evidence type="ECO:0000256" key="2">
    <source>
        <dbReference type="ARBA" id="ARBA00022515"/>
    </source>
</evidence>
<comment type="similarity">
    <text evidence="1 12">Belongs to the helicase family. DnaB subfamily.</text>
</comment>
<dbReference type="GO" id="GO:0005524">
    <property type="term" value="F:ATP binding"/>
    <property type="evidence" value="ECO:0007669"/>
    <property type="project" value="UniProtKB-UniRule"/>
</dbReference>
<dbReference type="PANTHER" id="PTHR30153:SF2">
    <property type="entry name" value="REPLICATIVE DNA HELICASE"/>
    <property type="match status" value="1"/>
</dbReference>
<keyword evidence="6 12" id="KW-0347">Helicase</keyword>
<feature type="domain" description="SF4 helicase" evidence="13">
    <location>
        <begin position="187"/>
        <end position="430"/>
    </location>
</feature>
<dbReference type="GO" id="GO:0016887">
    <property type="term" value="F:ATP hydrolysis activity"/>
    <property type="evidence" value="ECO:0007669"/>
    <property type="project" value="RHEA"/>
</dbReference>
<dbReference type="Gene3D" id="3.40.50.300">
    <property type="entry name" value="P-loop containing nucleotide triphosphate hydrolases"/>
    <property type="match status" value="1"/>
</dbReference>
<evidence type="ECO:0000313" key="14">
    <source>
        <dbReference type="EMBL" id="TWW09591.1"/>
    </source>
</evidence>
<evidence type="ECO:0000256" key="9">
    <source>
        <dbReference type="ARBA" id="ARBA00023235"/>
    </source>
</evidence>
<keyword evidence="5 12" id="KW-0378">Hydrolase</keyword>
<evidence type="ECO:0000256" key="6">
    <source>
        <dbReference type="ARBA" id="ARBA00022806"/>
    </source>
</evidence>
<dbReference type="EMBL" id="SRHE01000230">
    <property type="protein sequence ID" value="TWW09591.1"/>
    <property type="molecule type" value="Genomic_DNA"/>
</dbReference>
<dbReference type="Gene3D" id="1.10.860.10">
    <property type="entry name" value="DNAb Helicase, Chain A"/>
    <property type="match status" value="1"/>
</dbReference>
<evidence type="ECO:0000256" key="1">
    <source>
        <dbReference type="ARBA" id="ARBA00008428"/>
    </source>
</evidence>
<dbReference type="SUPFAM" id="SSF48024">
    <property type="entry name" value="N-terminal domain of DnaB helicase"/>
    <property type="match status" value="1"/>
</dbReference>
<dbReference type="InterPro" id="IPR027417">
    <property type="entry name" value="P-loop_NTPase"/>
</dbReference>
<dbReference type="Pfam" id="PF03796">
    <property type="entry name" value="DnaB_C"/>
    <property type="match status" value="1"/>
</dbReference>
<evidence type="ECO:0000256" key="4">
    <source>
        <dbReference type="ARBA" id="ARBA00022741"/>
    </source>
</evidence>
<dbReference type="InterPro" id="IPR007693">
    <property type="entry name" value="DNA_helicase_DnaB-like_N"/>
</dbReference>
<keyword evidence="8 12" id="KW-0238">DNA-binding</keyword>
<feature type="non-terminal residue" evidence="14">
    <location>
        <position position="430"/>
    </location>
</feature>
<keyword evidence="15" id="KW-1185">Reference proteome</keyword>
<sequence>MRFLFGGDPLSNSKTFTPPHSVEAEKAVLGAVLRDPDTLNLVADKLIPEHFFNDAHRHIFAAMVELFTTNEPTDILTVAEKLRRQGRESEYLGPAYLVELTESSPVSQNIEHYARIVRDCYYLRRIIDACQTTVHKALSYEGGVSGFIGDIEKEFLEIANQQDHSGIATAIDVLDATIAEIEARLNSDGKLTGVPSQFVDLDRITGGWQNSDLIIMAARPGMGKTAFALNLVINAVRSGKHTVVFTLEMSKTQLMSRIIASEARIDASKLRKGDLSEEEQDRLMHGVRGIGTLPAMLGIDETPSISLMELRSRCLRFKKEHGLDLVVIDYLQLMTPGGSKRYDSREREISEISGGLKALAKELSIPIIALAQLNRGPDNRPDKVPKLSDLRESGSMEQDADMILFLYRDEYYNPNSEDAGKALLKIGKNR</sequence>
<keyword evidence="4 12" id="KW-0547">Nucleotide-binding</keyword>
<accession>A0A5C6M9H5</accession>
<reference evidence="14 15" key="1">
    <citation type="submission" date="2019-08" db="EMBL/GenBank/DDBJ databases">
        <title>100 year-old enigma solved: identification of Planctomyces bekefii, the type genus and species of the phylum Planctomycetes.</title>
        <authorList>
            <person name="Svetlana D.N."/>
            <person name="Overmann J."/>
        </authorList>
    </citation>
    <scope>NUCLEOTIDE SEQUENCE [LARGE SCALE GENOMIC DNA]</scope>
    <source>
        <strain evidence="14">Phe10_nw2017</strain>
    </source>
</reference>
<dbReference type="GO" id="GO:0006269">
    <property type="term" value="P:DNA replication, synthesis of primer"/>
    <property type="evidence" value="ECO:0007669"/>
    <property type="project" value="UniProtKB-UniRule"/>
</dbReference>
<evidence type="ECO:0000256" key="3">
    <source>
        <dbReference type="ARBA" id="ARBA00022705"/>
    </source>
</evidence>
<dbReference type="EC" id="5.6.2.3" evidence="11 12"/>
<dbReference type="PANTHER" id="PTHR30153">
    <property type="entry name" value="REPLICATIVE DNA HELICASE DNAB"/>
    <property type="match status" value="1"/>
</dbReference>
<reference evidence="14 15" key="2">
    <citation type="submission" date="2019-08" db="EMBL/GenBank/DDBJ databases">
        <authorList>
            <person name="Henke P."/>
        </authorList>
    </citation>
    <scope>NUCLEOTIDE SEQUENCE [LARGE SCALE GENOMIC DNA]</scope>
    <source>
        <strain evidence="14">Phe10_nw2017</strain>
    </source>
</reference>
<evidence type="ECO:0000256" key="7">
    <source>
        <dbReference type="ARBA" id="ARBA00022840"/>
    </source>
</evidence>
<evidence type="ECO:0000256" key="11">
    <source>
        <dbReference type="NCBIfam" id="TIGR00665"/>
    </source>
</evidence>
<keyword evidence="2 12" id="KW-0639">Primosome</keyword>
<keyword evidence="3 12" id="KW-0235">DNA replication</keyword>
<evidence type="ECO:0000256" key="10">
    <source>
        <dbReference type="ARBA" id="ARBA00048954"/>
    </source>
</evidence>
<name>A0A5C6M9H5_9PLAN</name>
<evidence type="ECO:0000259" key="13">
    <source>
        <dbReference type="PROSITE" id="PS51199"/>
    </source>
</evidence>
<comment type="catalytic activity">
    <reaction evidence="10 12">
        <text>ATP + H2O = ADP + phosphate + H(+)</text>
        <dbReference type="Rhea" id="RHEA:13065"/>
        <dbReference type="ChEBI" id="CHEBI:15377"/>
        <dbReference type="ChEBI" id="CHEBI:15378"/>
        <dbReference type="ChEBI" id="CHEBI:30616"/>
        <dbReference type="ChEBI" id="CHEBI:43474"/>
        <dbReference type="ChEBI" id="CHEBI:456216"/>
        <dbReference type="EC" id="5.6.2.3"/>
    </reaction>
</comment>
<proteinExistence type="inferred from homology"/>